<dbReference type="Proteomes" id="UP000692954">
    <property type="component" value="Unassembled WGS sequence"/>
</dbReference>
<evidence type="ECO:0000313" key="3">
    <source>
        <dbReference type="Proteomes" id="UP000692954"/>
    </source>
</evidence>
<feature type="coiled-coil region" evidence="1">
    <location>
        <begin position="66"/>
        <end position="202"/>
    </location>
</feature>
<name>A0A8S1P2P9_9CILI</name>
<gene>
    <name evidence="2" type="ORF">PSON_ATCC_30995.1.T0670082</name>
</gene>
<accession>A0A8S1P2P9</accession>
<proteinExistence type="predicted"/>
<dbReference type="AlphaFoldDB" id="A0A8S1P2P9"/>
<dbReference type="OrthoDB" id="306875at2759"/>
<evidence type="ECO:0000313" key="2">
    <source>
        <dbReference type="EMBL" id="CAD8096814.1"/>
    </source>
</evidence>
<sequence length="367" mass="43122">MPKVKQLYGLSQISAISKSPKNTTNRLNGSQTQPASNRINLQYEAECERKDCMMIKWNGIQMQHQLQLLQKELDKYKSLYVKERKKLADTYKEIEEIMNAITKKEKELKKKETQLSEFEQQLQNQVQQNDSLSQSLKALNKSLTERETQLQQQENNLNQQAKNQNALIDDLTNLKSNLESSVKFLEQKESQLFANLQDLSQQEQDTMKRVDHINQFLKNSNDHQSLMLSIEQLFREKTKSIENVKESVLQRQEELQYYEQQLQLRSVCASANEAAFMKRVAQTERMNQKTPTQESYKKGLTRFTNSNNNNCYSNQKMNNMFDNQLYSTLCSRENSPISNKESFKLIKKPYLQHQMPMSEINNFDIKI</sequence>
<dbReference type="EMBL" id="CAJJDN010000067">
    <property type="protein sequence ID" value="CAD8096814.1"/>
    <property type="molecule type" value="Genomic_DNA"/>
</dbReference>
<keyword evidence="3" id="KW-1185">Reference proteome</keyword>
<comment type="caution">
    <text evidence="2">The sequence shown here is derived from an EMBL/GenBank/DDBJ whole genome shotgun (WGS) entry which is preliminary data.</text>
</comment>
<organism evidence="2 3">
    <name type="scientific">Paramecium sonneborni</name>
    <dbReference type="NCBI Taxonomy" id="65129"/>
    <lineage>
        <taxon>Eukaryota</taxon>
        <taxon>Sar</taxon>
        <taxon>Alveolata</taxon>
        <taxon>Ciliophora</taxon>
        <taxon>Intramacronucleata</taxon>
        <taxon>Oligohymenophorea</taxon>
        <taxon>Peniculida</taxon>
        <taxon>Parameciidae</taxon>
        <taxon>Paramecium</taxon>
    </lineage>
</organism>
<keyword evidence="1" id="KW-0175">Coiled coil</keyword>
<reference evidence="2" key="1">
    <citation type="submission" date="2021-01" db="EMBL/GenBank/DDBJ databases">
        <authorList>
            <consortium name="Genoscope - CEA"/>
            <person name="William W."/>
        </authorList>
    </citation>
    <scope>NUCLEOTIDE SEQUENCE</scope>
</reference>
<protein>
    <submittedName>
        <fullName evidence="2">Uncharacterized protein</fullName>
    </submittedName>
</protein>
<evidence type="ECO:0000256" key="1">
    <source>
        <dbReference type="SAM" id="Coils"/>
    </source>
</evidence>